<accession>A0AA39R6I1</accession>
<comment type="caution">
    <text evidence="2">The sequence shown here is derived from an EMBL/GenBank/DDBJ whole genome shotgun (WGS) entry which is preliminary data.</text>
</comment>
<evidence type="ECO:0000256" key="1">
    <source>
        <dbReference type="SAM" id="MobiDB-lite"/>
    </source>
</evidence>
<name>A0AA39R6I1_9LECA</name>
<gene>
    <name evidence="2" type="ORF">JMJ35_003246</name>
</gene>
<evidence type="ECO:0000313" key="3">
    <source>
        <dbReference type="Proteomes" id="UP001166286"/>
    </source>
</evidence>
<sequence>MAKHQQSKAKRNRHAKDPFSESEVLKSMAIESKRMEKINQKKFAKEKANRIAKEKASKTAKDRKQRKINQPEHSLAAAFSDSVEVSREHIQHMANADIDAASLGFKQRLTETDQHFREKEQDLLEDKQAMIQPFQDDELEWISADGNRTGTTILGSRMKRFHKTVEANAQELARQLDDWNKCQAQLRDMVLEIFGPEGLKQMEEGVFEVGNALSEEFKEFKEEIDAEKKRFATMIKEARNASVKQMKESEEKLYLRQKKIEEDFLAMLADEEY</sequence>
<feature type="compositionally biased region" description="Basic and acidic residues" evidence="1">
    <location>
        <begin position="36"/>
        <end position="62"/>
    </location>
</feature>
<dbReference type="Proteomes" id="UP001166286">
    <property type="component" value="Unassembled WGS sequence"/>
</dbReference>
<feature type="compositionally biased region" description="Basic residues" evidence="1">
    <location>
        <begin position="1"/>
        <end position="14"/>
    </location>
</feature>
<feature type="region of interest" description="Disordered" evidence="1">
    <location>
        <begin position="36"/>
        <end position="75"/>
    </location>
</feature>
<dbReference type="AlphaFoldDB" id="A0AA39R6I1"/>
<evidence type="ECO:0000313" key="2">
    <source>
        <dbReference type="EMBL" id="KAK0514629.1"/>
    </source>
</evidence>
<dbReference type="EMBL" id="JAFEKC020000005">
    <property type="protein sequence ID" value="KAK0514629.1"/>
    <property type="molecule type" value="Genomic_DNA"/>
</dbReference>
<reference evidence="2" key="1">
    <citation type="submission" date="2023-03" db="EMBL/GenBank/DDBJ databases">
        <title>Complete genome of Cladonia borealis.</title>
        <authorList>
            <person name="Park H."/>
        </authorList>
    </citation>
    <scope>NUCLEOTIDE SEQUENCE</scope>
    <source>
        <strain evidence="2">ANT050790</strain>
    </source>
</reference>
<keyword evidence="3" id="KW-1185">Reference proteome</keyword>
<feature type="region of interest" description="Disordered" evidence="1">
    <location>
        <begin position="1"/>
        <end position="24"/>
    </location>
</feature>
<organism evidence="2 3">
    <name type="scientific">Cladonia borealis</name>
    <dbReference type="NCBI Taxonomy" id="184061"/>
    <lineage>
        <taxon>Eukaryota</taxon>
        <taxon>Fungi</taxon>
        <taxon>Dikarya</taxon>
        <taxon>Ascomycota</taxon>
        <taxon>Pezizomycotina</taxon>
        <taxon>Lecanoromycetes</taxon>
        <taxon>OSLEUM clade</taxon>
        <taxon>Lecanoromycetidae</taxon>
        <taxon>Lecanorales</taxon>
        <taxon>Lecanorineae</taxon>
        <taxon>Cladoniaceae</taxon>
        <taxon>Cladonia</taxon>
    </lineage>
</organism>
<proteinExistence type="predicted"/>
<protein>
    <submittedName>
        <fullName evidence="2">Uncharacterized protein</fullName>
    </submittedName>
</protein>